<evidence type="ECO:0000313" key="9">
    <source>
        <dbReference type="EMBL" id="MBU9697837.1"/>
    </source>
</evidence>
<dbReference type="PROSITE" id="PS00588">
    <property type="entry name" value="FLAGELLA_BB_ROD"/>
    <property type="match status" value="1"/>
</dbReference>
<dbReference type="Pfam" id="PF06429">
    <property type="entry name" value="Flg_bbr_C"/>
    <property type="match status" value="1"/>
</dbReference>
<evidence type="ECO:0000259" key="7">
    <source>
        <dbReference type="Pfam" id="PF06429"/>
    </source>
</evidence>
<dbReference type="PANTHER" id="PTHR30435">
    <property type="entry name" value="FLAGELLAR PROTEIN"/>
    <property type="match status" value="1"/>
</dbReference>
<feature type="domain" description="Flagellar hook protein FlgE D2" evidence="8">
    <location>
        <begin position="195"/>
        <end position="312"/>
    </location>
</feature>
<dbReference type="Pfam" id="PF07559">
    <property type="entry name" value="FlgE_D2"/>
    <property type="match status" value="1"/>
</dbReference>
<evidence type="ECO:0000256" key="3">
    <source>
        <dbReference type="ARBA" id="ARBA00019015"/>
    </source>
</evidence>
<evidence type="ECO:0000259" key="6">
    <source>
        <dbReference type="Pfam" id="PF00460"/>
    </source>
</evidence>
<accession>A0ABS6J2T7</accession>
<dbReference type="PANTHER" id="PTHR30435:SF1">
    <property type="entry name" value="FLAGELLAR HOOK PROTEIN FLGE"/>
    <property type="match status" value="1"/>
</dbReference>
<dbReference type="InterPro" id="IPR037058">
    <property type="entry name" value="Falgellar_hook_FlgE_sf"/>
</dbReference>
<dbReference type="InterPro" id="IPR010930">
    <property type="entry name" value="Flg_bb/hook_C_dom"/>
</dbReference>
<protein>
    <recommendedName>
        <fullName evidence="3 5">Flagellar hook protein FlgE</fullName>
    </recommendedName>
</protein>
<dbReference type="SUPFAM" id="SSF117143">
    <property type="entry name" value="Flagellar hook protein flgE"/>
    <property type="match status" value="1"/>
</dbReference>
<comment type="caution">
    <text evidence="9">The sequence shown here is derived from an EMBL/GenBank/DDBJ whole genome shotgun (WGS) entry which is preliminary data.</text>
</comment>
<keyword evidence="4 5" id="KW-0975">Bacterial flagellum</keyword>
<keyword evidence="9" id="KW-0282">Flagellum</keyword>
<dbReference type="EMBL" id="JAAATX020000005">
    <property type="protein sequence ID" value="MBU9697837.1"/>
    <property type="molecule type" value="Genomic_DNA"/>
</dbReference>
<dbReference type="InterPro" id="IPR019776">
    <property type="entry name" value="Flagellar_basal_body_rod_CS"/>
</dbReference>
<evidence type="ECO:0000313" key="10">
    <source>
        <dbReference type="Proteomes" id="UP000731907"/>
    </source>
</evidence>
<dbReference type="InterPro" id="IPR020013">
    <property type="entry name" value="Flagellar_FlgE/F/G"/>
</dbReference>
<keyword evidence="9" id="KW-0966">Cell projection</keyword>
<gene>
    <name evidence="9" type="ORF">GU927_008245</name>
</gene>
<evidence type="ECO:0000256" key="5">
    <source>
        <dbReference type="RuleBase" id="RU362116"/>
    </source>
</evidence>
<name>A0ABS6J2T7_9RHOB</name>
<dbReference type="InterPro" id="IPR001444">
    <property type="entry name" value="Flag_bb_rod_N"/>
</dbReference>
<dbReference type="Gene3D" id="2.60.98.20">
    <property type="entry name" value="Flagellar hook protein FlgE"/>
    <property type="match status" value="1"/>
</dbReference>
<feature type="domain" description="Flagellar basal body rod protein N-terminal" evidence="6">
    <location>
        <begin position="8"/>
        <end position="37"/>
    </location>
</feature>
<comment type="similarity">
    <text evidence="2 5">Belongs to the flagella basal body rod proteins family.</text>
</comment>
<dbReference type="Pfam" id="PF00460">
    <property type="entry name" value="Flg_bb_rod"/>
    <property type="match status" value="1"/>
</dbReference>
<dbReference type="NCBIfam" id="TIGR03506">
    <property type="entry name" value="FlgEFG_subfam"/>
    <property type="match status" value="1"/>
</dbReference>
<feature type="domain" description="Flagellar basal-body/hook protein C-terminal" evidence="7">
    <location>
        <begin position="386"/>
        <end position="420"/>
    </location>
</feature>
<evidence type="ECO:0000256" key="2">
    <source>
        <dbReference type="ARBA" id="ARBA00009677"/>
    </source>
</evidence>
<comment type="subcellular location">
    <subcellularLocation>
        <location evidence="1 5">Bacterial flagellum basal body</location>
    </subcellularLocation>
</comment>
<dbReference type="InterPro" id="IPR037925">
    <property type="entry name" value="FlgE/F/G-like"/>
</dbReference>
<sequence length="505" mass="52363">MSITSSFNAGVAGLNANAARLAAISDNIANSATFGYRRAEADFEMLVIGGSGGPGSYAAGGVRALTQRVVDQAGSLVSTGNALDLAVSGRGMLPVRDMSSLSTDEQELLLLPTGAFRRDEEGYLKTETGLLLLGWPTRQDGTVTDNPRDSALGLEPVRISTIQRSVDPTTRISLGLNLPASATAAGGAGADLPLSVEYFGSLGNSERLDITFDPVVPATGQSNSWTMTIRDGAQGGAVVGSYTLVFDDTASAGSLASVTALAGGAYDPAEGTVAIPVAGGTIAVNIGRIGVADRMTQFDSDFMPLDITKNGFPVGSLVSLEIDEQGFVVASYDSGLYRRLYQIPLVDVPNVNGLQSIGRQAFKLTSDSGAFFLWDAGKGPTGQISGYTREGSATDIAAELTSLIQTQRAYASNAKVIQTVALSFAVATLLPVEISCCVRLSPALMVFMVCSATIALLLVRMEDMSISPNHAPLTLFPERLLSDASGSARRAVPSWNARATLGAGG</sequence>
<keyword evidence="9" id="KW-0969">Cilium</keyword>
<keyword evidence="10" id="KW-1185">Reference proteome</keyword>
<comment type="function">
    <text evidence="5">A flexible structure which links the flagellar filament to the drive apparatus in the basal body.</text>
</comment>
<reference evidence="9 10" key="1">
    <citation type="submission" date="2021-06" db="EMBL/GenBank/DDBJ databases">
        <title>Rhodobacteraceae bacterium strain HSP-20.</title>
        <authorList>
            <person name="Chen W.-M."/>
        </authorList>
    </citation>
    <scope>NUCLEOTIDE SEQUENCE [LARGE SCALE GENOMIC DNA]</scope>
    <source>
        <strain evidence="9 10">HSP-20</strain>
    </source>
</reference>
<evidence type="ECO:0000256" key="4">
    <source>
        <dbReference type="ARBA" id="ARBA00023143"/>
    </source>
</evidence>
<organism evidence="9 10">
    <name type="scientific">Paragemmobacter amnigenus</name>
    <dbReference type="NCBI Taxonomy" id="2852097"/>
    <lineage>
        <taxon>Bacteria</taxon>
        <taxon>Pseudomonadati</taxon>
        <taxon>Pseudomonadota</taxon>
        <taxon>Alphaproteobacteria</taxon>
        <taxon>Rhodobacterales</taxon>
        <taxon>Paracoccaceae</taxon>
        <taxon>Paragemmobacter</taxon>
    </lineage>
</organism>
<proteinExistence type="inferred from homology"/>
<evidence type="ECO:0000256" key="1">
    <source>
        <dbReference type="ARBA" id="ARBA00004117"/>
    </source>
</evidence>
<evidence type="ECO:0000259" key="8">
    <source>
        <dbReference type="Pfam" id="PF07559"/>
    </source>
</evidence>
<dbReference type="Proteomes" id="UP000731907">
    <property type="component" value="Unassembled WGS sequence"/>
</dbReference>
<dbReference type="InterPro" id="IPR011491">
    <property type="entry name" value="FlgE_D2"/>
</dbReference>